<protein>
    <submittedName>
        <fullName evidence="2">Uncharacterized protein</fullName>
    </submittedName>
</protein>
<dbReference type="InterPro" id="IPR013780">
    <property type="entry name" value="Glyco_hydro_b"/>
</dbReference>
<feature type="compositionally biased region" description="Basic and acidic residues" evidence="1">
    <location>
        <begin position="96"/>
        <end position="115"/>
    </location>
</feature>
<dbReference type="Proteomes" id="UP000756921">
    <property type="component" value="Unassembled WGS sequence"/>
</dbReference>
<dbReference type="EMBL" id="WJXW01000011">
    <property type="protein sequence ID" value="KAF9732159.1"/>
    <property type="molecule type" value="Genomic_DNA"/>
</dbReference>
<evidence type="ECO:0000313" key="2">
    <source>
        <dbReference type="EMBL" id="KAF9732159.1"/>
    </source>
</evidence>
<accession>A0A9P6KN39</accession>
<keyword evidence="3" id="KW-1185">Reference proteome</keyword>
<gene>
    <name evidence="2" type="ORF">PMIN01_10088</name>
</gene>
<name>A0A9P6KN39_9PLEO</name>
<dbReference type="Gene3D" id="2.60.40.1180">
    <property type="entry name" value="Golgi alpha-mannosidase II"/>
    <property type="match status" value="1"/>
</dbReference>
<reference evidence="2" key="1">
    <citation type="journal article" date="2020" name="Mol. Plant Microbe Interact.">
        <title>Genome Sequence of the Biocontrol Agent Coniothyrium minitans strain Conio (IMI 134523).</title>
        <authorList>
            <person name="Patel D."/>
            <person name="Shittu T.A."/>
            <person name="Baroncelli R."/>
            <person name="Muthumeenakshi S."/>
            <person name="Osborne T.H."/>
            <person name="Janganan T.K."/>
            <person name="Sreenivasaprasad S."/>
        </authorList>
    </citation>
    <scope>NUCLEOTIDE SEQUENCE</scope>
    <source>
        <strain evidence="2">Conio</strain>
    </source>
</reference>
<organism evidence="2 3">
    <name type="scientific">Paraphaeosphaeria minitans</name>
    <dbReference type="NCBI Taxonomy" id="565426"/>
    <lineage>
        <taxon>Eukaryota</taxon>
        <taxon>Fungi</taxon>
        <taxon>Dikarya</taxon>
        <taxon>Ascomycota</taxon>
        <taxon>Pezizomycotina</taxon>
        <taxon>Dothideomycetes</taxon>
        <taxon>Pleosporomycetidae</taxon>
        <taxon>Pleosporales</taxon>
        <taxon>Massarineae</taxon>
        <taxon>Didymosphaeriaceae</taxon>
        <taxon>Paraphaeosphaeria</taxon>
    </lineage>
</organism>
<dbReference type="OrthoDB" id="5839090at2759"/>
<evidence type="ECO:0000256" key="1">
    <source>
        <dbReference type="SAM" id="MobiDB-lite"/>
    </source>
</evidence>
<evidence type="ECO:0000313" key="3">
    <source>
        <dbReference type="Proteomes" id="UP000756921"/>
    </source>
</evidence>
<feature type="region of interest" description="Disordered" evidence="1">
    <location>
        <begin position="88"/>
        <end position="128"/>
    </location>
</feature>
<dbReference type="AlphaFoldDB" id="A0A9P6KN39"/>
<proteinExistence type="predicted"/>
<sequence>MIANQTPADTTTHMRQNPRTIIVAHGIRAASGELFLDEDVTLDPENTKVVKFQLSDSVLSTFVGSDCGGQVTPLEMVEIAGWHGKPVQRVSVGPDKAPEHYEGAGFHREEGDNKSTVDGLCGSRKPGL</sequence>
<comment type="caution">
    <text evidence="2">The sequence shown here is derived from an EMBL/GenBank/DDBJ whole genome shotgun (WGS) entry which is preliminary data.</text>
</comment>